<keyword evidence="1" id="KW-0175">Coiled coil</keyword>
<dbReference type="Proteomes" id="UP000579945">
    <property type="component" value="Unassembled WGS sequence"/>
</dbReference>
<comment type="caution">
    <text evidence="2">The sequence shown here is derived from an EMBL/GenBank/DDBJ whole genome shotgun (WGS) entry which is preliminary data.</text>
</comment>
<feature type="coiled-coil region" evidence="1">
    <location>
        <begin position="49"/>
        <end position="76"/>
    </location>
</feature>
<sequence length="76" mass="8462">MSDLERSTLIARASAMLKTLATDQQVSDSDRHELELGLCRRKIELYEDLAAQDSENTELREALAGARARLAELQSS</sequence>
<accession>A0A7W5V433</accession>
<evidence type="ECO:0000256" key="1">
    <source>
        <dbReference type="SAM" id="Coils"/>
    </source>
</evidence>
<keyword evidence="3" id="KW-1185">Reference proteome</keyword>
<evidence type="ECO:0000313" key="3">
    <source>
        <dbReference type="Proteomes" id="UP000579945"/>
    </source>
</evidence>
<proteinExistence type="predicted"/>
<name>A0A7W5V433_9ACTN</name>
<organism evidence="2 3">
    <name type="scientific">Nonomuraea dietziae</name>
    <dbReference type="NCBI Taxonomy" id="65515"/>
    <lineage>
        <taxon>Bacteria</taxon>
        <taxon>Bacillati</taxon>
        <taxon>Actinomycetota</taxon>
        <taxon>Actinomycetes</taxon>
        <taxon>Streptosporangiales</taxon>
        <taxon>Streptosporangiaceae</taxon>
        <taxon>Nonomuraea</taxon>
    </lineage>
</organism>
<gene>
    <name evidence="2" type="ORF">FHR33_001069</name>
</gene>
<dbReference type="EMBL" id="JACIBV010000001">
    <property type="protein sequence ID" value="MBB3725209.1"/>
    <property type="molecule type" value="Genomic_DNA"/>
</dbReference>
<evidence type="ECO:0000313" key="2">
    <source>
        <dbReference type="EMBL" id="MBB3725209.1"/>
    </source>
</evidence>
<protein>
    <submittedName>
        <fullName evidence="2">Uncharacterized protein</fullName>
    </submittedName>
</protein>
<dbReference type="RefSeq" id="WP_183644239.1">
    <property type="nucleotide sequence ID" value="NZ_JACIBV010000001.1"/>
</dbReference>
<dbReference type="GeneID" id="95387655"/>
<reference evidence="2 3" key="1">
    <citation type="submission" date="2020-08" db="EMBL/GenBank/DDBJ databases">
        <title>Sequencing the genomes of 1000 actinobacteria strains.</title>
        <authorList>
            <person name="Klenk H.-P."/>
        </authorList>
    </citation>
    <scope>NUCLEOTIDE SEQUENCE [LARGE SCALE GENOMIC DNA]</scope>
    <source>
        <strain evidence="2 3">DSM 44320</strain>
    </source>
</reference>
<dbReference type="AlphaFoldDB" id="A0A7W5V433"/>